<reference evidence="3" key="1">
    <citation type="journal article" date="2019" name="Int. J. Syst. Evol. Microbiol.">
        <title>The Global Catalogue of Microorganisms (GCM) 10K type strain sequencing project: providing services to taxonomists for standard genome sequencing and annotation.</title>
        <authorList>
            <consortium name="The Broad Institute Genomics Platform"/>
            <consortium name="The Broad Institute Genome Sequencing Center for Infectious Disease"/>
            <person name="Wu L."/>
            <person name="Ma J."/>
        </authorList>
    </citation>
    <scope>NUCLEOTIDE SEQUENCE [LARGE SCALE GENOMIC DNA]</scope>
    <source>
        <strain evidence="3">JCM 17024</strain>
    </source>
</reference>
<feature type="domain" description="HNH nuclease" evidence="1">
    <location>
        <begin position="123"/>
        <end position="167"/>
    </location>
</feature>
<dbReference type="Proteomes" id="UP001501591">
    <property type="component" value="Unassembled WGS sequence"/>
</dbReference>
<dbReference type="Pfam" id="PF13392">
    <property type="entry name" value="HNH_3"/>
    <property type="match status" value="1"/>
</dbReference>
<dbReference type="InterPro" id="IPR044930">
    <property type="entry name" value="Homing_endonuclease_His-Me"/>
</dbReference>
<organism evidence="2 3">
    <name type="scientific">Microbacterium soli</name>
    <dbReference type="NCBI Taxonomy" id="446075"/>
    <lineage>
        <taxon>Bacteria</taxon>
        <taxon>Bacillati</taxon>
        <taxon>Actinomycetota</taxon>
        <taxon>Actinomycetes</taxon>
        <taxon>Micrococcales</taxon>
        <taxon>Microbacteriaceae</taxon>
        <taxon>Microbacterium</taxon>
    </lineage>
</organism>
<protein>
    <recommendedName>
        <fullName evidence="1">HNH nuclease domain-containing protein</fullName>
    </recommendedName>
</protein>
<sequence>MSTKSCAVDGCRLAYRSGGFCWKHLAEAHANGSVVRDLRFSENRPELEPVACGVEGCESPAKYRKKRLCNAHYLRIWNHGDTALPAPLTLAERLDEGIASRDGCWLWGGPISTAGYGRIGSEYAHRISHEVYIGPIPDGYQVDHLCFVRRCVNPAHLEAVTQAENLRRERLRMSRRTDGTWEKAS</sequence>
<dbReference type="SUPFAM" id="SSF54060">
    <property type="entry name" value="His-Me finger endonucleases"/>
    <property type="match status" value="1"/>
</dbReference>
<evidence type="ECO:0000313" key="3">
    <source>
        <dbReference type="Proteomes" id="UP001501591"/>
    </source>
</evidence>
<dbReference type="InterPro" id="IPR003615">
    <property type="entry name" value="HNH_nuc"/>
</dbReference>
<evidence type="ECO:0000259" key="1">
    <source>
        <dbReference type="Pfam" id="PF13392"/>
    </source>
</evidence>
<dbReference type="InterPro" id="IPR044925">
    <property type="entry name" value="His-Me_finger_sf"/>
</dbReference>
<evidence type="ECO:0000313" key="2">
    <source>
        <dbReference type="EMBL" id="GAA3948107.1"/>
    </source>
</evidence>
<proteinExistence type="predicted"/>
<accession>A0ABP7NIW2</accession>
<gene>
    <name evidence="2" type="ORF">GCM10022383_27340</name>
</gene>
<comment type="caution">
    <text evidence="2">The sequence shown here is derived from an EMBL/GenBank/DDBJ whole genome shotgun (WGS) entry which is preliminary data.</text>
</comment>
<keyword evidence="3" id="KW-1185">Reference proteome</keyword>
<dbReference type="EMBL" id="BAABCP010000002">
    <property type="protein sequence ID" value="GAA3948107.1"/>
    <property type="molecule type" value="Genomic_DNA"/>
</dbReference>
<dbReference type="Gene3D" id="3.90.75.10">
    <property type="entry name" value="Homing Intron 3 (I-ppo) Encoded Endonuclease, Chain A"/>
    <property type="match status" value="1"/>
</dbReference>
<dbReference type="RefSeq" id="WP_344820262.1">
    <property type="nucleotide sequence ID" value="NZ_BAABCP010000002.1"/>
</dbReference>
<name>A0ABP7NIW2_9MICO</name>